<keyword evidence="5" id="KW-1185">Reference proteome</keyword>
<protein>
    <submittedName>
        <fullName evidence="4">NUDIX domain-containing protein</fullName>
    </submittedName>
</protein>
<comment type="similarity">
    <text evidence="2">Belongs to the Nudix hydrolase family.</text>
</comment>
<gene>
    <name evidence="4" type="ORF">F0L74_22625</name>
</gene>
<dbReference type="CDD" id="cd04678">
    <property type="entry name" value="NUDIX_MTH2_Nudt15"/>
    <property type="match status" value="1"/>
</dbReference>
<name>A0A5B2VRZ8_9BACT</name>
<dbReference type="GO" id="GO:0016787">
    <property type="term" value="F:hydrolase activity"/>
    <property type="evidence" value="ECO:0007669"/>
    <property type="project" value="UniProtKB-KW"/>
</dbReference>
<evidence type="ECO:0000259" key="3">
    <source>
        <dbReference type="PROSITE" id="PS51462"/>
    </source>
</evidence>
<keyword evidence="1 2" id="KW-0378">Hydrolase</keyword>
<dbReference type="Pfam" id="PF00293">
    <property type="entry name" value="NUDIX"/>
    <property type="match status" value="1"/>
</dbReference>
<organism evidence="4 5">
    <name type="scientific">Chitinophaga agrisoli</name>
    <dbReference type="NCBI Taxonomy" id="2607653"/>
    <lineage>
        <taxon>Bacteria</taxon>
        <taxon>Pseudomonadati</taxon>
        <taxon>Bacteroidota</taxon>
        <taxon>Chitinophagia</taxon>
        <taxon>Chitinophagales</taxon>
        <taxon>Chitinophagaceae</taxon>
        <taxon>Chitinophaga</taxon>
    </lineage>
</organism>
<dbReference type="Gene3D" id="3.90.79.10">
    <property type="entry name" value="Nucleoside Triphosphate Pyrophosphohydrolase"/>
    <property type="match status" value="1"/>
</dbReference>
<dbReference type="PANTHER" id="PTHR16099">
    <property type="entry name" value="8-OXO-DGTP DIPHOSPHATES NUDT15"/>
    <property type="match status" value="1"/>
</dbReference>
<proteinExistence type="inferred from homology"/>
<evidence type="ECO:0000313" key="5">
    <source>
        <dbReference type="Proteomes" id="UP000324611"/>
    </source>
</evidence>
<reference evidence="4 5" key="1">
    <citation type="submission" date="2019-09" db="EMBL/GenBank/DDBJ databases">
        <title>Chitinophaga ginsengihumi sp. nov., isolated from soil of ginseng rhizosphere.</title>
        <authorList>
            <person name="Lee J."/>
        </authorList>
    </citation>
    <scope>NUCLEOTIDE SEQUENCE [LARGE SCALE GENOMIC DNA]</scope>
    <source>
        <strain evidence="4 5">BN140078</strain>
    </source>
</reference>
<sequence length="112" mass="12528">MGLRAGSHGANTWSCPGGHMEAGEIPEITAKREVFEETGLVVDQLCPCGFTYDHFEEIDTDYLTLFYSCECEHGTPVIMEKEKCLEWRWVYPDALPQPLFKPVASLMAQGGL</sequence>
<dbReference type="Proteomes" id="UP000324611">
    <property type="component" value="Unassembled WGS sequence"/>
</dbReference>
<feature type="domain" description="Nudix hydrolase" evidence="3">
    <location>
        <begin position="1"/>
        <end position="112"/>
    </location>
</feature>
<evidence type="ECO:0000256" key="1">
    <source>
        <dbReference type="ARBA" id="ARBA00022801"/>
    </source>
</evidence>
<dbReference type="SUPFAM" id="SSF55811">
    <property type="entry name" value="Nudix"/>
    <property type="match status" value="1"/>
</dbReference>
<evidence type="ECO:0000313" key="4">
    <source>
        <dbReference type="EMBL" id="KAA2240919.1"/>
    </source>
</evidence>
<dbReference type="InterPro" id="IPR020084">
    <property type="entry name" value="NUDIX_hydrolase_CS"/>
</dbReference>
<comment type="caution">
    <text evidence="4">The sequence shown here is derived from an EMBL/GenBank/DDBJ whole genome shotgun (WGS) entry which is preliminary data.</text>
</comment>
<dbReference type="InterPro" id="IPR020476">
    <property type="entry name" value="Nudix_hydrolase"/>
</dbReference>
<reference evidence="4 5" key="2">
    <citation type="submission" date="2019-09" db="EMBL/GenBank/DDBJ databases">
        <authorList>
            <person name="Jin C."/>
        </authorList>
    </citation>
    <scope>NUCLEOTIDE SEQUENCE [LARGE SCALE GENOMIC DNA]</scope>
    <source>
        <strain evidence="4 5">BN140078</strain>
    </source>
</reference>
<dbReference type="PRINTS" id="PR00502">
    <property type="entry name" value="NUDIXFAMILY"/>
</dbReference>
<dbReference type="InterPro" id="IPR000086">
    <property type="entry name" value="NUDIX_hydrolase_dom"/>
</dbReference>
<dbReference type="EMBL" id="VUOC01000004">
    <property type="protein sequence ID" value="KAA2240919.1"/>
    <property type="molecule type" value="Genomic_DNA"/>
</dbReference>
<dbReference type="PANTHER" id="PTHR16099:SF5">
    <property type="entry name" value="NUCLEOTIDE TRIPHOSPHATE DIPHOSPHATASE NUDT15"/>
    <property type="match status" value="1"/>
</dbReference>
<dbReference type="AlphaFoldDB" id="A0A5B2VRZ8"/>
<dbReference type="PROSITE" id="PS00893">
    <property type="entry name" value="NUDIX_BOX"/>
    <property type="match status" value="1"/>
</dbReference>
<accession>A0A5B2VRZ8</accession>
<evidence type="ECO:0000256" key="2">
    <source>
        <dbReference type="RuleBase" id="RU003476"/>
    </source>
</evidence>
<dbReference type="PROSITE" id="PS51462">
    <property type="entry name" value="NUDIX"/>
    <property type="match status" value="1"/>
</dbReference>
<dbReference type="InterPro" id="IPR015797">
    <property type="entry name" value="NUDIX_hydrolase-like_dom_sf"/>
</dbReference>